<protein>
    <submittedName>
        <fullName evidence="1">Uncharacterized protein</fullName>
    </submittedName>
</protein>
<name>A0A1G2CNA5_9BACT</name>
<gene>
    <name evidence="1" type="ORF">A2946_04130</name>
</gene>
<reference evidence="1 2" key="1">
    <citation type="journal article" date="2016" name="Nat. Commun.">
        <title>Thousands of microbial genomes shed light on interconnected biogeochemical processes in an aquifer system.</title>
        <authorList>
            <person name="Anantharaman K."/>
            <person name="Brown C.T."/>
            <person name="Hug L.A."/>
            <person name="Sharon I."/>
            <person name="Castelle C.J."/>
            <person name="Probst A.J."/>
            <person name="Thomas B.C."/>
            <person name="Singh A."/>
            <person name="Wilkins M.J."/>
            <person name="Karaoz U."/>
            <person name="Brodie E.L."/>
            <person name="Williams K.H."/>
            <person name="Hubbard S.S."/>
            <person name="Banfield J.F."/>
        </authorList>
    </citation>
    <scope>NUCLEOTIDE SEQUENCE [LARGE SCALE GENOMIC DNA]</scope>
</reference>
<dbReference type="AlphaFoldDB" id="A0A1G2CNA5"/>
<evidence type="ECO:0000313" key="2">
    <source>
        <dbReference type="Proteomes" id="UP000178348"/>
    </source>
</evidence>
<dbReference type="EMBL" id="MHLB01000027">
    <property type="protein sequence ID" value="OGZ01928.1"/>
    <property type="molecule type" value="Genomic_DNA"/>
</dbReference>
<accession>A0A1G2CNA5</accession>
<proteinExistence type="predicted"/>
<sequence>MADHYICTGGCGGVSDKPGVCQAETCAKHGQPLELCGCTDGKHDDVFERGDKELLVESESENAAP</sequence>
<evidence type="ECO:0000313" key="1">
    <source>
        <dbReference type="EMBL" id="OGZ01928.1"/>
    </source>
</evidence>
<organism evidence="1 2">
    <name type="scientific">Candidatus Liptonbacteria bacterium RIFCSPLOWO2_01_FULL_53_13</name>
    <dbReference type="NCBI Taxonomy" id="1798651"/>
    <lineage>
        <taxon>Bacteria</taxon>
        <taxon>Candidatus Liptoniibacteriota</taxon>
    </lineage>
</organism>
<comment type="caution">
    <text evidence="1">The sequence shown here is derived from an EMBL/GenBank/DDBJ whole genome shotgun (WGS) entry which is preliminary data.</text>
</comment>
<dbReference type="Proteomes" id="UP000178348">
    <property type="component" value="Unassembled WGS sequence"/>
</dbReference>